<evidence type="ECO:0000313" key="1">
    <source>
        <dbReference type="EMBL" id="KAK3714787.1"/>
    </source>
</evidence>
<dbReference type="EMBL" id="JAUTXU010000053">
    <property type="protein sequence ID" value="KAK3714787.1"/>
    <property type="molecule type" value="Genomic_DNA"/>
</dbReference>
<reference evidence="1" key="1">
    <citation type="submission" date="2023-07" db="EMBL/GenBank/DDBJ databases">
        <title>Black Yeasts Isolated from many extreme environments.</title>
        <authorList>
            <person name="Coleine C."/>
            <person name="Stajich J.E."/>
            <person name="Selbmann L."/>
        </authorList>
    </citation>
    <scope>NUCLEOTIDE SEQUENCE</scope>
    <source>
        <strain evidence="1">CCFEE 5714</strain>
    </source>
</reference>
<accession>A0ACC3ND10</accession>
<evidence type="ECO:0000313" key="2">
    <source>
        <dbReference type="Proteomes" id="UP001281147"/>
    </source>
</evidence>
<organism evidence="1 2">
    <name type="scientific">Vermiconidia calcicola</name>
    <dbReference type="NCBI Taxonomy" id="1690605"/>
    <lineage>
        <taxon>Eukaryota</taxon>
        <taxon>Fungi</taxon>
        <taxon>Dikarya</taxon>
        <taxon>Ascomycota</taxon>
        <taxon>Pezizomycotina</taxon>
        <taxon>Dothideomycetes</taxon>
        <taxon>Dothideomycetidae</taxon>
        <taxon>Mycosphaerellales</taxon>
        <taxon>Extremaceae</taxon>
        <taxon>Vermiconidia</taxon>
    </lineage>
</organism>
<keyword evidence="2" id="KW-1185">Reference proteome</keyword>
<gene>
    <name evidence="1" type="ORF">LTR37_007521</name>
</gene>
<dbReference type="Proteomes" id="UP001281147">
    <property type="component" value="Unassembled WGS sequence"/>
</dbReference>
<proteinExistence type="predicted"/>
<name>A0ACC3ND10_9PEZI</name>
<sequence length="540" mass="62726">MPAQNPARPQLKKLHLDDENSTIKNTKYAGTLATLVRFKRKERVPPRKKSEIIDYDTLTEKRYPKARGIKLNTSNHHHARINCETCFTQYFPARIRVSDAEALSSIQALTASINADLQPLQYMLEHHADFIVTRWKKKSKAKRTEFLSTISPEESSSNPLEYEYSVDSVKLYCEKWAHVHLINARSIDAFGDLDPKQIFKGTEIGNNPTALALLPLVTSVLEHVGLELQTVKYRTTWLLPYLDIESLAEEPLLLLSLLHHRTAYTPEEWMMFDNTQLRLSEHWEVLINEFNEHCVTMRGPKYGSELVEWDKDLCHHWDIVGYQKAQYILSAQQQMMHFLRGSVHHGTEANNNVVNTPSPKWDQLILNAFKSFGNSSAQSVRDSARQPFSAPPHFDPIKTAELVESMYNASVDELDLAQTDPEYLQYLVRELGAAAYFERVDSESRWDWLADEILLNFYRRYLWWRQMSKECRMMLKSYKTWQEMPSKVNRMAYEQALFAIHSIAVEHMTQQILLLEYSLPFQRGFESNYGWGQVTNPDGT</sequence>
<comment type="caution">
    <text evidence="1">The sequence shown here is derived from an EMBL/GenBank/DDBJ whole genome shotgun (WGS) entry which is preliminary data.</text>
</comment>
<protein>
    <submittedName>
        <fullName evidence="1">Uncharacterized protein</fullName>
    </submittedName>
</protein>